<keyword evidence="2" id="KW-1185">Reference proteome</keyword>
<organism evidence="1 2">
    <name type="scientific">Brassica napus</name>
    <name type="common">Rape</name>
    <dbReference type="NCBI Taxonomy" id="3708"/>
    <lineage>
        <taxon>Eukaryota</taxon>
        <taxon>Viridiplantae</taxon>
        <taxon>Streptophyta</taxon>
        <taxon>Embryophyta</taxon>
        <taxon>Tracheophyta</taxon>
        <taxon>Spermatophyta</taxon>
        <taxon>Magnoliopsida</taxon>
        <taxon>eudicotyledons</taxon>
        <taxon>Gunneridae</taxon>
        <taxon>Pentapetalae</taxon>
        <taxon>rosids</taxon>
        <taxon>malvids</taxon>
        <taxon>Brassicales</taxon>
        <taxon>Brassicaceae</taxon>
        <taxon>Brassiceae</taxon>
        <taxon>Brassica</taxon>
    </lineage>
</organism>
<sequence length="122" mass="14741">MHNLTGESMNPHHRWNILFSVLLSRNHHNYDQYNLRSFWYLLEFLVVTTEKKRDWYLLDLILSPVKMCIRFVQPPSLWYWLEFLVVVMEEKTYMYLLAIKGFDTFTGEIVNSSQYGLDVTLK</sequence>
<dbReference type="EMBL" id="JAGKQM010000016">
    <property type="protein sequence ID" value="KAH0872257.1"/>
    <property type="molecule type" value="Genomic_DNA"/>
</dbReference>
<proteinExistence type="predicted"/>
<name>A0ABQ7YWD9_BRANA</name>
<gene>
    <name evidence="1" type="ORF">HID58_069619</name>
</gene>
<reference evidence="1 2" key="1">
    <citation type="submission" date="2021-05" db="EMBL/GenBank/DDBJ databases">
        <title>Genome Assembly of Synthetic Allotetraploid Brassica napus Reveals Homoeologous Exchanges between Subgenomes.</title>
        <authorList>
            <person name="Davis J.T."/>
        </authorList>
    </citation>
    <scope>NUCLEOTIDE SEQUENCE [LARGE SCALE GENOMIC DNA]</scope>
    <source>
        <strain evidence="2">cv. Da-Ae</strain>
        <tissue evidence="1">Seedling</tissue>
    </source>
</reference>
<accession>A0ABQ7YWD9</accession>
<comment type="caution">
    <text evidence="1">The sequence shown here is derived from an EMBL/GenBank/DDBJ whole genome shotgun (WGS) entry which is preliminary data.</text>
</comment>
<evidence type="ECO:0000313" key="2">
    <source>
        <dbReference type="Proteomes" id="UP000824890"/>
    </source>
</evidence>
<evidence type="ECO:0000313" key="1">
    <source>
        <dbReference type="EMBL" id="KAH0872257.1"/>
    </source>
</evidence>
<dbReference type="Proteomes" id="UP000824890">
    <property type="component" value="Unassembled WGS sequence"/>
</dbReference>
<feature type="non-terminal residue" evidence="1">
    <location>
        <position position="122"/>
    </location>
</feature>
<protein>
    <submittedName>
        <fullName evidence="1">Uncharacterized protein</fullName>
    </submittedName>
</protein>